<evidence type="ECO:0000313" key="5">
    <source>
        <dbReference type="Proteomes" id="UP000050421"/>
    </source>
</evidence>
<evidence type="ECO:0000256" key="2">
    <source>
        <dbReference type="SAM" id="Phobius"/>
    </source>
</evidence>
<feature type="transmembrane region" description="Helical" evidence="2">
    <location>
        <begin position="90"/>
        <end position="106"/>
    </location>
</feature>
<feature type="transmembrane region" description="Helical" evidence="2">
    <location>
        <begin position="12"/>
        <end position="30"/>
    </location>
</feature>
<evidence type="ECO:0000313" key="4">
    <source>
        <dbReference type="EMBL" id="KPQ17302.1"/>
    </source>
</evidence>
<dbReference type="PANTHER" id="PTHR40763:SF5">
    <property type="entry name" value="MEMBRANE PROTEIN"/>
    <property type="match status" value="1"/>
</dbReference>
<comment type="caution">
    <text evidence="4">The sequence shown here is derived from an EMBL/GenBank/DDBJ whole genome shotgun (WGS) entry which is preliminary data.</text>
</comment>
<name>A0A0P8AGB7_9BACT</name>
<dbReference type="InterPro" id="IPR054331">
    <property type="entry name" value="LiaF_TM"/>
</dbReference>
<proteinExistence type="predicted"/>
<dbReference type="Proteomes" id="UP000050421">
    <property type="component" value="Unassembled WGS sequence"/>
</dbReference>
<evidence type="ECO:0000256" key="1">
    <source>
        <dbReference type="SAM" id="MobiDB-lite"/>
    </source>
</evidence>
<dbReference type="PATRIC" id="fig|1305737.6.peg.1997"/>
<dbReference type="PANTHER" id="PTHR40763">
    <property type="entry name" value="MEMBRANE PROTEIN-RELATED"/>
    <property type="match status" value="1"/>
</dbReference>
<protein>
    <submittedName>
        <fullName evidence="4">Cell wall-active antibiotics response protein (DUF2154)</fullName>
    </submittedName>
</protein>
<dbReference type="OrthoDB" id="129627at2"/>
<feature type="transmembrane region" description="Helical" evidence="2">
    <location>
        <begin position="36"/>
        <end position="54"/>
    </location>
</feature>
<dbReference type="AlphaFoldDB" id="A0A0P8AGB7"/>
<dbReference type="eggNOG" id="COG4758">
    <property type="taxonomic scope" value="Bacteria"/>
</dbReference>
<dbReference type="STRING" id="1305737.GCA_000526355_03617"/>
<evidence type="ECO:0000259" key="3">
    <source>
        <dbReference type="Pfam" id="PF22570"/>
    </source>
</evidence>
<keyword evidence="2" id="KW-0812">Transmembrane</keyword>
<feature type="compositionally biased region" description="Low complexity" evidence="1">
    <location>
        <begin position="129"/>
        <end position="138"/>
    </location>
</feature>
<dbReference type="Pfam" id="PF22570">
    <property type="entry name" value="LiaF-TM"/>
    <property type="match status" value="1"/>
</dbReference>
<organism evidence="4 5">
    <name type="scientific">Algoriphagus marincola HL-49</name>
    <dbReference type="NCBI Taxonomy" id="1305737"/>
    <lineage>
        <taxon>Bacteria</taxon>
        <taxon>Pseudomonadati</taxon>
        <taxon>Bacteroidota</taxon>
        <taxon>Cytophagia</taxon>
        <taxon>Cytophagales</taxon>
        <taxon>Cyclobacteriaceae</taxon>
        <taxon>Algoriphagus</taxon>
    </lineage>
</organism>
<dbReference type="EMBL" id="LJXT01000032">
    <property type="protein sequence ID" value="KPQ17302.1"/>
    <property type="molecule type" value="Genomic_DNA"/>
</dbReference>
<sequence length="281" mass="31505">MANYSKPKSSNDGGLIFGFIILGLGVLLLLRKIGFFYPDWLLSWPMILIVIGLVVSIKHQFKSFFGFIMLFFGVYFLLEREFYFDFGLENYLLPLGLIALGIYLITQKQKEKRIMENVQQQMHNKQFKSSPLDSSDSSGTEDQSDSDQAKSNTYEGAKRNFQGVSGISYNDRVNIDAIFSGVNKRVLSKKFEGGKLTAAFGGIDLDLTQADFKGVVNLQVDVIFGGAKLIVPPHWDVRVEVTNIAAGVEDKRMYSQTEVDPEKVLVLRGTCFFGGLEIKSF</sequence>
<keyword evidence="2" id="KW-0472">Membrane</keyword>
<keyword evidence="2" id="KW-1133">Transmembrane helix</keyword>
<feature type="transmembrane region" description="Helical" evidence="2">
    <location>
        <begin position="61"/>
        <end position="78"/>
    </location>
</feature>
<accession>A0A0P8AGB7</accession>
<feature type="domain" description="LiaF transmembrane" evidence="3">
    <location>
        <begin position="16"/>
        <end position="111"/>
    </location>
</feature>
<reference evidence="4 5" key="1">
    <citation type="submission" date="2015-09" db="EMBL/GenBank/DDBJ databases">
        <title>Identification and resolution of microdiversity through metagenomic sequencing of parallel consortia.</title>
        <authorList>
            <person name="Nelson W.C."/>
            <person name="Romine M.F."/>
            <person name="Lindemann S.R."/>
        </authorList>
    </citation>
    <scope>NUCLEOTIDE SEQUENCE [LARGE SCALE GENOMIC DNA]</scope>
    <source>
        <strain evidence="4">HL-49</strain>
    </source>
</reference>
<feature type="region of interest" description="Disordered" evidence="1">
    <location>
        <begin position="126"/>
        <end position="152"/>
    </location>
</feature>
<gene>
    <name evidence="4" type="ORF">HLUCCX10_06660</name>
</gene>